<dbReference type="CDD" id="cd04301">
    <property type="entry name" value="NAT_SF"/>
    <property type="match status" value="1"/>
</dbReference>
<dbReference type="InterPro" id="IPR053144">
    <property type="entry name" value="Acetyltransferase_Butenolide"/>
</dbReference>
<keyword evidence="3" id="KW-1185">Reference proteome</keyword>
<sequence length="141" mass="15491">MSSKPAEVCYHVNKAITVEQFSQLLSETTLGPRRPLDNPECLAGMLEHADILVTAWAGERLIGIARSVTDFNYCCYLSDLAVSESVQKSGVGKALIQMTCRQLKPSCKVILLAAPLAQEYYPRLGFDQHPSAWTCTAESLI</sequence>
<evidence type="ECO:0000313" key="3">
    <source>
        <dbReference type="Proteomes" id="UP000029986"/>
    </source>
</evidence>
<dbReference type="InterPro" id="IPR000182">
    <property type="entry name" value="GNAT_dom"/>
</dbReference>
<dbReference type="Gene3D" id="3.40.630.30">
    <property type="match status" value="1"/>
</dbReference>
<protein>
    <submittedName>
        <fullName evidence="2">GCN5 family acetyltransferase</fullName>
    </submittedName>
</protein>
<proteinExistence type="predicted"/>
<dbReference type="PROSITE" id="PS51186">
    <property type="entry name" value="GNAT"/>
    <property type="match status" value="1"/>
</dbReference>
<dbReference type="HOGENOM" id="CLU_086503_4_0_6"/>
<dbReference type="PANTHER" id="PTHR43233">
    <property type="entry name" value="FAMILY N-ACETYLTRANSFERASE, PUTATIVE (AFU_ORTHOLOGUE AFUA_6G03350)-RELATED"/>
    <property type="match status" value="1"/>
</dbReference>
<organism evidence="2 3">
    <name type="scientific">Hafnia alvei FB1</name>
    <dbReference type="NCBI Taxonomy" id="1453496"/>
    <lineage>
        <taxon>Bacteria</taxon>
        <taxon>Pseudomonadati</taxon>
        <taxon>Pseudomonadota</taxon>
        <taxon>Gammaproteobacteria</taxon>
        <taxon>Enterobacterales</taxon>
        <taxon>Hafniaceae</taxon>
        <taxon>Hafnia</taxon>
    </lineage>
</organism>
<name>A0A097R5A2_HAFAL</name>
<dbReference type="PATRIC" id="fig|1453496.5.peg.3462"/>
<dbReference type="SUPFAM" id="SSF55729">
    <property type="entry name" value="Acyl-CoA N-acyltransferases (Nat)"/>
    <property type="match status" value="1"/>
</dbReference>
<dbReference type="GO" id="GO:0016747">
    <property type="term" value="F:acyltransferase activity, transferring groups other than amino-acyl groups"/>
    <property type="evidence" value="ECO:0007669"/>
    <property type="project" value="InterPro"/>
</dbReference>
<accession>A0A097R5A2</accession>
<reference evidence="2 3" key="1">
    <citation type="journal article" date="2014" name="Gut Pathog.">
        <title>Gene clusters of Hafnia alvei strain FB1 important in survival and pathogenesis: a draft genome perspective.</title>
        <authorList>
            <person name="Tan J.Y."/>
            <person name="Yin W.F."/>
            <person name="Chan K.G."/>
        </authorList>
    </citation>
    <scope>NUCLEOTIDE SEQUENCE [LARGE SCALE GENOMIC DNA]</scope>
    <source>
        <strain evidence="2 3">FB1</strain>
    </source>
</reference>
<dbReference type="PANTHER" id="PTHR43233:SF1">
    <property type="entry name" value="FAMILY N-ACETYLTRANSFERASE, PUTATIVE (AFU_ORTHOLOGUE AFUA_6G03350)-RELATED"/>
    <property type="match status" value="1"/>
</dbReference>
<evidence type="ECO:0000259" key="1">
    <source>
        <dbReference type="PROSITE" id="PS51186"/>
    </source>
</evidence>
<dbReference type="InterPro" id="IPR016181">
    <property type="entry name" value="Acyl_CoA_acyltransferase"/>
</dbReference>
<dbReference type="RefSeq" id="WP_025800075.1">
    <property type="nucleotide sequence ID" value="NZ_CP009706.1"/>
</dbReference>
<gene>
    <name evidence="2" type="ORF">AT03_16875</name>
</gene>
<feature type="domain" description="N-acetyltransferase" evidence="1">
    <location>
        <begin position="16"/>
        <end position="141"/>
    </location>
</feature>
<dbReference type="KEGG" id="hav:AT03_16875"/>
<dbReference type="EMBL" id="CP009706">
    <property type="protein sequence ID" value="AIU73902.1"/>
    <property type="molecule type" value="Genomic_DNA"/>
</dbReference>
<dbReference type="Proteomes" id="UP000029986">
    <property type="component" value="Chromosome"/>
</dbReference>
<dbReference type="Pfam" id="PF13673">
    <property type="entry name" value="Acetyltransf_10"/>
    <property type="match status" value="1"/>
</dbReference>
<keyword evidence="2" id="KW-0808">Transferase</keyword>
<dbReference type="OrthoDB" id="9775804at2"/>
<dbReference type="eggNOG" id="COG0456">
    <property type="taxonomic scope" value="Bacteria"/>
</dbReference>
<dbReference type="AlphaFoldDB" id="A0A097R5A2"/>
<evidence type="ECO:0000313" key="2">
    <source>
        <dbReference type="EMBL" id="AIU73902.1"/>
    </source>
</evidence>